<dbReference type="InParanoid" id="A0A0H2R5X0"/>
<feature type="region of interest" description="Disordered" evidence="1">
    <location>
        <begin position="392"/>
        <end position="418"/>
    </location>
</feature>
<reference evidence="4 5" key="1">
    <citation type="submission" date="2015-04" db="EMBL/GenBank/DDBJ databases">
        <title>Complete genome sequence of Schizopora paradoxa KUC8140, a cosmopolitan wood degrader in East Asia.</title>
        <authorList>
            <consortium name="DOE Joint Genome Institute"/>
            <person name="Min B."/>
            <person name="Park H."/>
            <person name="Jang Y."/>
            <person name="Kim J.-J."/>
            <person name="Kim K.H."/>
            <person name="Pangilinan J."/>
            <person name="Lipzen A."/>
            <person name="Riley R."/>
            <person name="Grigoriev I.V."/>
            <person name="Spatafora J.W."/>
            <person name="Choi I.-G."/>
        </authorList>
    </citation>
    <scope>NUCLEOTIDE SEQUENCE [LARGE SCALE GENOMIC DNA]</scope>
    <source>
        <strain evidence="4 5">KUC8140</strain>
    </source>
</reference>
<accession>A0A0H2R5X0</accession>
<keyword evidence="2" id="KW-0812">Transmembrane</keyword>
<keyword evidence="2" id="KW-1133">Transmembrane helix</keyword>
<feature type="transmembrane region" description="Helical" evidence="2">
    <location>
        <begin position="92"/>
        <end position="112"/>
    </location>
</feature>
<evidence type="ECO:0000259" key="3">
    <source>
        <dbReference type="Pfam" id="PF20151"/>
    </source>
</evidence>
<organism evidence="4 5">
    <name type="scientific">Schizopora paradoxa</name>
    <dbReference type="NCBI Taxonomy" id="27342"/>
    <lineage>
        <taxon>Eukaryota</taxon>
        <taxon>Fungi</taxon>
        <taxon>Dikarya</taxon>
        <taxon>Basidiomycota</taxon>
        <taxon>Agaricomycotina</taxon>
        <taxon>Agaricomycetes</taxon>
        <taxon>Hymenochaetales</taxon>
        <taxon>Schizoporaceae</taxon>
        <taxon>Schizopora</taxon>
    </lineage>
</organism>
<evidence type="ECO:0000256" key="2">
    <source>
        <dbReference type="SAM" id="Phobius"/>
    </source>
</evidence>
<evidence type="ECO:0000313" key="5">
    <source>
        <dbReference type="Proteomes" id="UP000053477"/>
    </source>
</evidence>
<dbReference type="AlphaFoldDB" id="A0A0H2R5X0"/>
<gene>
    <name evidence="4" type="ORF">SCHPADRAFT_894807</name>
</gene>
<dbReference type="OrthoDB" id="2958007at2759"/>
<keyword evidence="5" id="KW-1185">Reference proteome</keyword>
<dbReference type="EMBL" id="KQ086151">
    <property type="protein sequence ID" value="KLO07249.1"/>
    <property type="molecule type" value="Genomic_DNA"/>
</dbReference>
<dbReference type="Proteomes" id="UP000053477">
    <property type="component" value="Unassembled WGS sequence"/>
</dbReference>
<proteinExistence type="predicted"/>
<evidence type="ECO:0000313" key="4">
    <source>
        <dbReference type="EMBL" id="KLO07249.1"/>
    </source>
</evidence>
<feature type="transmembrane region" description="Helical" evidence="2">
    <location>
        <begin position="48"/>
        <end position="72"/>
    </location>
</feature>
<feature type="transmembrane region" description="Helical" evidence="2">
    <location>
        <begin position="223"/>
        <end position="244"/>
    </location>
</feature>
<keyword evidence="2" id="KW-0472">Membrane</keyword>
<feature type="domain" description="DUF6533" evidence="3">
    <location>
        <begin position="18"/>
        <end position="62"/>
    </location>
</feature>
<feature type="transmembrane region" description="Helical" evidence="2">
    <location>
        <begin position="164"/>
        <end position="184"/>
    </location>
</feature>
<feature type="transmembrane region" description="Helical" evidence="2">
    <location>
        <begin position="119"/>
        <end position="141"/>
    </location>
</feature>
<dbReference type="Pfam" id="PF20151">
    <property type="entry name" value="DUF6533"/>
    <property type="match status" value="1"/>
</dbReference>
<sequence>MTTVLRLAADNLKIFRLTTVANTCLVFYEYSIKFDDEVRYLWQRKPSFASTLLTFCRYLPIASTLEALYSYVLMSNTSGSRCLKGVIANSSLIYIQFSVSVLVLFTRAYAVWGATRRMLYILTAIYAVASAGTSYSLYLHIRGYLPLDLHIGNGCVFVIGNTHIWYALVIHIGCETLALILLLIKSVQHASFMKMNNVRMPSAGGGSGRRSVNLLMVMAQDGIGYFLLNLAVTVTNVIVMMRVGTGLRDFLLTVHGALQNILCARLLFHLQIINDAAFDGTHHNYHYPHGPGLSGIEFASGNGMDMEMSGGSTDSDVTTTTMSTVGKEKVKEKDCAGLEMGVGVGVVPGGMRTRAGARREAGTGIEVVEVRSREEEEAEEAEVVDIEIHERRRSRISESGAGAVGETERRRSRFSGWW</sequence>
<name>A0A0H2R5X0_9AGAM</name>
<evidence type="ECO:0000256" key="1">
    <source>
        <dbReference type="SAM" id="MobiDB-lite"/>
    </source>
</evidence>
<protein>
    <recommendedName>
        <fullName evidence="3">DUF6533 domain-containing protein</fullName>
    </recommendedName>
</protein>
<dbReference type="InterPro" id="IPR045340">
    <property type="entry name" value="DUF6533"/>
</dbReference>